<dbReference type="EMBL" id="JARPMG010000005">
    <property type="protein sequence ID" value="KAJ8100808.1"/>
    <property type="molecule type" value="Genomic_DNA"/>
</dbReference>
<reference evidence="2" key="1">
    <citation type="submission" date="2023-03" db="EMBL/GenBank/DDBJ databases">
        <title>Near-Complete genome sequence of Lipomyces tetrasporous NRRL Y-64009, an oleaginous yeast capable of growing on lignocellulosic hydrolysates.</title>
        <authorList>
            <consortium name="Lawrence Berkeley National Laboratory"/>
            <person name="Jagtap S.S."/>
            <person name="Liu J.-J."/>
            <person name="Walukiewicz H.E."/>
            <person name="Pangilinan J."/>
            <person name="Lipzen A."/>
            <person name="Ahrendt S."/>
            <person name="Koriabine M."/>
            <person name="Cobaugh K."/>
            <person name="Salamov A."/>
            <person name="Yoshinaga Y."/>
            <person name="Ng V."/>
            <person name="Daum C."/>
            <person name="Grigoriev I.V."/>
            <person name="Slininger P.J."/>
            <person name="Dien B.S."/>
            <person name="Jin Y.-S."/>
            <person name="Rao C.V."/>
        </authorList>
    </citation>
    <scope>NUCLEOTIDE SEQUENCE</scope>
    <source>
        <strain evidence="2">NRRL Y-64009</strain>
    </source>
</reference>
<proteinExistence type="inferred from homology"/>
<gene>
    <name evidence="2" type="ORF">POJ06DRAFT_196412</name>
</gene>
<dbReference type="GO" id="GO:0008233">
    <property type="term" value="F:peptidase activity"/>
    <property type="evidence" value="ECO:0007669"/>
    <property type="project" value="InterPro"/>
</dbReference>
<keyword evidence="3" id="KW-1185">Reference proteome</keyword>
<protein>
    <submittedName>
        <fullName evidence="2">Uncharacterized protein</fullName>
    </submittedName>
</protein>
<dbReference type="GeneID" id="80880193"/>
<dbReference type="GO" id="GO:0006508">
    <property type="term" value="P:proteolysis"/>
    <property type="evidence" value="ECO:0007669"/>
    <property type="project" value="InterPro"/>
</dbReference>
<dbReference type="AlphaFoldDB" id="A0AAD7VSW2"/>
<organism evidence="2 3">
    <name type="scientific">Lipomyces tetrasporus</name>
    <dbReference type="NCBI Taxonomy" id="54092"/>
    <lineage>
        <taxon>Eukaryota</taxon>
        <taxon>Fungi</taxon>
        <taxon>Dikarya</taxon>
        <taxon>Ascomycota</taxon>
        <taxon>Saccharomycotina</taxon>
        <taxon>Lipomycetes</taxon>
        <taxon>Lipomycetales</taxon>
        <taxon>Lipomycetaceae</taxon>
        <taxon>Lipomyces</taxon>
    </lineage>
</organism>
<evidence type="ECO:0000313" key="3">
    <source>
        <dbReference type="Proteomes" id="UP001217417"/>
    </source>
</evidence>
<dbReference type="Gene3D" id="3.40.50.1460">
    <property type="match status" value="1"/>
</dbReference>
<dbReference type="Proteomes" id="UP001217417">
    <property type="component" value="Unassembled WGS sequence"/>
</dbReference>
<dbReference type="Pfam" id="PF01650">
    <property type="entry name" value="Peptidase_C13"/>
    <property type="match status" value="1"/>
</dbReference>
<sequence length="435" mass="49803">MLGGVNFPPSDLAGACSLFRADVQVNVVVKACYSGSFASAFRVANQRNIYVHTSAKVDEKSYSARRSISGRHRNSVFGQAFLRTLGLTRDIDDNWTLQKQKYYIEERLNRSDIPESFRSTPVVVSDSPVTRLMKEILFRDYLDISFSNAPVRARRVLSPTNEALHLLQPQENHQLQRAYGNAKSARQYEASSHMIGCEMNLLDINYSVRGDEGVTTDWCTLTRQPPHRREETIVQLAHITWFRWKVQEPFLCVAEELIRVGLISLDAMYTPMNLSQQTPSTSAVMKALNCFSIPRSCMDFQELIFGTHFFAPPLWLATLIVRSCTDWTRIVNRLTTVPLLGELDSELVLKVVQQRPKFTVNPDEGKITGDPSKTSSYGFWLPQGTRLKFFLPTWTKRYSQVMEAYYIATGKRWEDFEDVEKRMGNLLTMEMGLYN</sequence>
<evidence type="ECO:0000313" key="2">
    <source>
        <dbReference type="EMBL" id="KAJ8100808.1"/>
    </source>
</evidence>
<dbReference type="InterPro" id="IPR001096">
    <property type="entry name" value="Peptidase_C13"/>
</dbReference>
<accession>A0AAD7VSW2</accession>
<comment type="caution">
    <text evidence="2">The sequence shown here is derived from an EMBL/GenBank/DDBJ whole genome shotgun (WGS) entry which is preliminary data.</text>
</comment>
<evidence type="ECO:0000256" key="1">
    <source>
        <dbReference type="ARBA" id="ARBA00009941"/>
    </source>
</evidence>
<dbReference type="RefSeq" id="XP_056044258.1">
    <property type="nucleotide sequence ID" value="XM_056185027.1"/>
</dbReference>
<name>A0AAD7VSW2_9ASCO</name>
<comment type="similarity">
    <text evidence="1">Belongs to the peptidase C13 family.</text>
</comment>